<dbReference type="EMBL" id="GL377311">
    <property type="protein sequence ID" value="EFI93119.1"/>
    <property type="molecule type" value="Genomic_DNA"/>
</dbReference>
<dbReference type="InParanoid" id="D8QFF1"/>
<reference evidence="2 3" key="1">
    <citation type="journal article" date="2010" name="Nat. Biotechnol.">
        <title>Genome sequence of the model mushroom Schizophyllum commune.</title>
        <authorList>
            <person name="Ohm R.A."/>
            <person name="de Jong J.F."/>
            <person name="Lugones L.G."/>
            <person name="Aerts A."/>
            <person name="Kothe E."/>
            <person name="Stajich J.E."/>
            <person name="de Vries R.P."/>
            <person name="Record E."/>
            <person name="Levasseur A."/>
            <person name="Baker S.E."/>
            <person name="Bartholomew K.A."/>
            <person name="Coutinho P.M."/>
            <person name="Erdmann S."/>
            <person name="Fowler T.J."/>
            <person name="Gathman A.C."/>
            <person name="Lombard V."/>
            <person name="Henrissat B."/>
            <person name="Knabe N."/>
            <person name="Kuees U."/>
            <person name="Lilly W.W."/>
            <person name="Lindquist E."/>
            <person name="Lucas S."/>
            <person name="Magnuson J.K."/>
            <person name="Piumi F."/>
            <person name="Raudaskoski M."/>
            <person name="Salamov A."/>
            <person name="Schmutz J."/>
            <person name="Schwarze F.W.M.R."/>
            <person name="vanKuyk P.A."/>
            <person name="Horton J.S."/>
            <person name="Grigoriev I.V."/>
            <person name="Woesten H.A.B."/>
        </authorList>
    </citation>
    <scope>NUCLEOTIDE SEQUENCE [LARGE SCALE GENOMIC DNA]</scope>
    <source>
        <strain evidence="3">H4-8 / FGSC 9210</strain>
    </source>
</reference>
<dbReference type="VEuPathDB" id="FungiDB:SCHCODRAFT_02638528"/>
<proteinExistence type="predicted"/>
<organism evidence="3">
    <name type="scientific">Schizophyllum commune (strain H4-8 / FGSC 9210)</name>
    <name type="common">Split gill fungus</name>
    <dbReference type="NCBI Taxonomy" id="578458"/>
    <lineage>
        <taxon>Eukaryota</taxon>
        <taxon>Fungi</taxon>
        <taxon>Dikarya</taxon>
        <taxon>Basidiomycota</taxon>
        <taxon>Agaricomycotina</taxon>
        <taxon>Agaricomycetes</taxon>
        <taxon>Agaricomycetidae</taxon>
        <taxon>Agaricales</taxon>
        <taxon>Schizophyllaceae</taxon>
        <taxon>Schizophyllum</taxon>
    </lineage>
</organism>
<dbReference type="AlphaFoldDB" id="D8QFF1"/>
<sequence length="605" mass="67913">MPPNVIIIPRFRPPLWCCIHELPNEILEMIFVSSAPPCLSEPTPGSVKRFVQYMKRAGVRDYPSLLALVCRRWREVARTSQTLHSFVFVDVENAYKFRQSDDYYASFFARSGNHPLTFSINGLQAACIDLLAAAPFRDQLPRMKWACIDMYVEQYVFQFDGPTGYEVFPLFPGVKTPLLETIHVDVGEDGGLSASLGAHQYFEGLSKGNMGEDRKILRHAPRLSSFSMERFDPEGSWRTYSLQNAGLNYGIITSLRLPYVQLRAAAWLKFLALFPVLEVFSCRLFDTETQEDPDSEDGQSSSEDEQSSDEDEQFGCEDAGNVAGPLTLPFVTDLSICSDSGNDGATLYSADEQTGLERLLDGLVLPSLKTFSYKTNSFNTKDSTRRGLNKDEDYLTYDMFLPPALQNLIQRSGCEVHELALNIFDMSLRDVVLVLEILTELHTLHLDLSMQACEDAGELLGRLARRSGGGGLTQSAEGDFELVPKLSRLVLDNQERDVYHHQGALILSDLVRFVDKRWPVGWTDWQIARVCVVVKEDLSAVLSEELGGGKGEEMQESPIAEAGRDVRKLRDRADIDIVFESLRSSLADPVQNKKEHLDCNSTDRL</sequence>
<dbReference type="KEGG" id="scm:SCHCO_02638528"/>
<dbReference type="OrthoDB" id="10343128at2759"/>
<evidence type="ECO:0000313" key="3">
    <source>
        <dbReference type="Proteomes" id="UP000007431"/>
    </source>
</evidence>
<dbReference type="Proteomes" id="UP000007431">
    <property type="component" value="Unassembled WGS sequence"/>
</dbReference>
<keyword evidence="3" id="KW-1185">Reference proteome</keyword>
<dbReference type="GeneID" id="9591793"/>
<feature type="region of interest" description="Disordered" evidence="1">
    <location>
        <begin position="289"/>
        <end position="318"/>
    </location>
</feature>
<evidence type="ECO:0000256" key="1">
    <source>
        <dbReference type="SAM" id="MobiDB-lite"/>
    </source>
</evidence>
<feature type="compositionally biased region" description="Acidic residues" evidence="1">
    <location>
        <begin position="289"/>
        <end position="315"/>
    </location>
</feature>
<dbReference type="HOGENOM" id="CLU_022386_0_0_1"/>
<evidence type="ECO:0000313" key="2">
    <source>
        <dbReference type="EMBL" id="EFI93119.1"/>
    </source>
</evidence>
<protein>
    <submittedName>
        <fullName evidence="2">Uncharacterized protein</fullName>
    </submittedName>
</protein>
<accession>D8QFF1</accession>
<name>D8QFF1_SCHCM</name>
<gene>
    <name evidence="2" type="ORF">SCHCODRAFT_237364</name>
</gene>